<reference evidence="1 2" key="1">
    <citation type="submission" date="2021-01" db="EMBL/GenBank/DDBJ databases">
        <title>Genomic Encyclopedia of Type Strains, Phase IV (KMG-IV): sequencing the most valuable type-strain genomes for metagenomic binning, comparative biology and taxonomic classification.</title>
        <authorList>
            <person name="Goeker M."/>
        </authorList>
    </citation>
    <scope>NUCLEOTIDE SEQUENCE [LARGE SCALE GENOMIC DNA]</scope>
    <source>
        <strain evidence="1 2">DSM 25890</strain>
    </source>
</reference>
<dbReference type="EMBL" id="JAFBEE010000010">
    <property type="protein sequence ID" value="MBM7615161.1"/>
    <property type="molecule type" value="Genomic_DNA"/>
</dbReference>
<keyword evidence="2" id="KW-1185">Reference proteome</keyword>
<organism evidence="1 2">
    <name type="scientific">Alkaliphilus hydrothermalis</name>
    <dbReference type="NCBI Taxonomy" id="1482730"/>
    <lineage>
        <taxon>Bacteria</taxon>
        <taxon>Bacillati</taxon>
        <taxon>Bacillota</taxon>
        <taxon>Clostridia</taxon>
        <taxon>Peptostreptococcales</taxon>
        <taxon>Natronincolaceae</taxon>
        <taxon>Alkaliphilus</taxon>
    </lineage>
</organism>
<comment type="caution">
    <text evidence="1">The sequence shown here is derived from an EMBL/GenBank/DDBJ whole genome shotgun (WGS) entry which is preliminary data.</text>
</comment>
<sequence>MITIHCNNPCVYENEGNCTLTHVTSVSQPSHKSCAYFKNKAEKMLQEDSKLL</sequence>
<evidence type="ECO:0008006" key="3">
    <source>
        <dbReference type="Google" id="ProtNLM"/>
    </source>
</evidence>
<evidence type="ECO:0000313" key="2">
    <source>
        <dbReference type="Proteomes" id="UP001314796"/>
    </source>
</evidence>
<dbReference type="Proteomes" id="UP001314796">
    <property type="component" value="Unassembled WGS sequence"/>
</dbReference>
<dbReference type="RefSeq" id="WP_204402044.1">
    <property type="nucleotide sequence ID" value="NZ_JAFBEE010000010.1"/>
</dbReference>
<gene>
    <name evidence="1" type="ORF">JOC73_001723</name>
</gene>
<accession>A0ABS2NQF8</accession>
<protein>
    <recommendedName>
        <fullName evidence="3">DUF1540 domain-containing protein</fullName>
    </recommendedName>
</protein>
<evidence type="ECO:0000313" key="1">
    <source>
        <dbReference type="EMBL" id="MBM7615161.1"/>
    </source>
</evidence>
<name>A0ABS2NQF8_9FIRM</name>
<proteinExistence type="predicted"/>